<evidence type="ECO:0000256" key="3">
    <source>
        <dbReference type="PROSITE-ProRule" id="PRU00259"/>
    </source>
</evidence>
<dbReference type="EC" id="2.3.2.27" evidence="2"/>
<comment type="caution">
    <text evidence="5">The sequence shown here is derived from an EMBL/GenBank/DDBJ whole genome shotgun (WGS) entry which is preliminary data.</text>
</comment>
<sequence length="701" mass="73804">MIKDVVGAVPIIKKAYDLVKVLKKECKEARNIAESVGEIVGSIDEAKISGSLVSFHEALTEMLTVLEVCSTKRAQAVIFSKTYLGKLRAATSKIHDGLDLIGGNCVEVTIARDETQAMLESLPPMVRGAEELRAAIRCAEVDILVAKLQEHRLAEDEDEARWQLEEIQRDRDDLLREPNFVERALLDAVCGLAIYEQAEPPPAHFVCPITRAVMLDPVYLLTKNGRSYERAALEDHLYHSPRRDPLEDADEPYPLRYGPNYCLKAAIEQWRATDDGATSMVAPSPATLPRETYSESSSTFMSRTPPTTPDHVDAVAASGCCDRASSQVVLDDEALARLIGMLLPNDREREVAAESVWSLAVDNADNKIAIAKLGGIPPLVELVTSGTDVAKENAAAALWNLAANNPDNNAAIAKAGGILPLVDIATHGTVSAKPYAAAALGALAVSASNQVAIARAEGIPPLVEIAKNAASDDAKEMAAAALWNLAVNNAENKVAIARHGGIPPLVEIAKNGSDAAKATAAVALWNLAANNLDNKVAIARAQGIPPLVGIVSDGTDEAKAQAAGALWNLAVNAGNQAAIARAGGILPLVDLAMRGSDMAKQNAAAALMNLADNALNKVAIARAGGILPLIDIAKNGTDVAKKWAAGALMNLAANNPDNKLAISRAGGIPPLERLARSGATPKAREVARLALGSVKSTTGHQ</sequence>
<dbReference type="InterPro" id="IPR011989">
    <property type="entry name" value="ARM-like"/>
</dbReference>
<evidence type="ECO:0000259" key="4">
    <source>
        <dbReference type="SMART" id="SM00504"/>
    </source>
</evidence>
<keyword evidence="6" id="KW-1185">Reference proteome</keyword>
<feature type="repeat" description="ARM" evidence="3">
    <location>
        <begin position="374"/>
        <end position="416"/>
    </location>
</feature>
<feature type="repeat" description="ARM" evidence="3">
    <location>
        <begin position="457"/>
        <end position="500"/>
    </location>
</feature>
<evidence type="ECO:0000313" key="6">
    <source>
        <dbReference type="Proteomes" id="UP001230188"/>
    </source>
</evidence>
<dbReference type="GO" id="GO:0061630">
    <property type="term" value="F:ubiquitin protein ligase activity"/>
    <property type="evidence" value="ECO:0007669"/>
    <property type="project" value="UniProtKB-EC"/>
</dbReference>
<name>A0AAD7UA24_9STRA</name>
<dbReference type="Gene3D" id="3.30.40.10">
    <property type="entry name" value="Zinc/RING finger domain, C3HC4 (zinc finger)"/>
    <property type="match status" value="1"/>
</dbReference>
<dbReference type="InterPro" id="IPR016024">
    <property type="entry name" value="ARM-type_fold"/>
</dbReference>
<protein>
    <recommendedName>
        <fullName evidence="2">RING-type E3 ubiquitin transferase</fullName>
        <ecNumber evidence="2">2.3.2.27</ecNumber>
    </recommendedName>
</protein>
<dbReference type="SMART" id="SM00185">
    <property type="entry name" value="ARM"/>
    <property type="match status" value="9"/>
</dbReference>
<feature type="domain" description="U-box" evidence="4">
    <location>
        <begin position="204"/>
        <end position="270"/>
    </location>
</feature>
<organism evidence="5 6">
    <name type="scientific">Chrysophaeum taylorii</name>
    <dbReference type="NCBI Taxonomy" id="2483200"/>
    <lineage>
        <taxon>Eukaryota</taxon>
        <taxon>Sar</taxon>
        <taxon>Stramenopiles</taxon>
        <taxon>Ochrophyta</taxon>
        <taxon>Pelagophyceae</taxon>
        <taxon>Pelagomonadales</taxon>
        <taxon>Pelagomonadaceae</taxon>
        <taxon>Chrysophaeum</taxon>
    </lineage>
</organism>
<dbReference type="EMBL" id="JAQMWT010000488">
    <property type="protein sequence ID" value="KAJ8600639.1"/>
    <property type="molecule type" value="Genomic_DNA"/>
</dbReference>
<dbReference type="Gene3D" id="1.25.10.10">
    <property type="entry name" value="Leucine-rich Repeat Variant"/>
    <property type="match status" value="2"/>
</dbReference>
<feature type="repeat" description="ARM" evidence="3">
    <location>
        <begin position="583"/>
        <end position="625"/>
    </location>
</feature>
<dbReference type="PANTHER" id="PTHR23315:SF7">
    <property type="entry name" value="U-BOX DOMAIN-CONTAINING PROTEIN 4"/>
    <property type="match status" value="1"/>
</dbReference>
<dbReference type="Proteomes" id="UP001230188">
    <property type="component" value="Unassembled WGS sequence"/>
</dbReference>
<dbReference type="PROSITE" id="PS50176">
    <property type="entry name" value="ARM_REPEAT"/>
    <property type="match status" value="5"/>
</dbReference>
<dbReference type="SUPFAM" id="SSF57850">
    <property type="entry name" value="RING/U-box"/>
    <property type="match status" value="1"/>
</dbReference>
<feature type="repeat" description="ARM" evidence="3">
    <location>
        <begin position="542"/>
        <end position="584"/>
    </location>
</feature>
<comment type="catalytic activity">
    <reaction evidence="1">
        <text>S-ubiquitinyl-[E2 ubiquitin-conjugating enzyme]-L-cysteine + [acceptor protein]-L-lysine = [E2 ubiquitin-conjugating enzyme]-L-cysteine + N(6)-ubiquitinyl-[acceptor protein]-L-lysine.</text>
        <dbReference type="EC" id="2.3.2.27"/>
    </reaction>
</comment>
<dbReference type="PANTHER" id="PTHR23315">
    <property type="entry name" value="U BOX DOMAIN-CONTAINING"/>
    <property type="match status" value="1"/>
</dbReference>
<proteinExistence type="predicted"/>
<dbReference type="InterPro" id="IPR003613">
    <property type="entry name" value="Ubox_domain"/>
</dbReference>
<accession>A0AAD7UA24</accession>
<dbReference type="InterPro" id="IPR013083">
    <property type="entry name" value="Znf_RING/FYVE/PHD"/>
</dbReference>
<evidence type="ECO:0000256" key="2">
    <source>
        <dbReference type="ARBA" id="ARBA00012483"/>
    </source>
</evidence>
<reference evidence="5" key="1">
    <citation type="submission" date="2023-01" db="EMBL/GenBank/DDBJ databases">
        <title>Metagenome sequencing of chrysophaentin producing Chrysophaeum taylorii.</title>
        <authorList>
            <person name="Davison J."/>
            <person name="Bewley C."/>
        </authorList>
    </citation>
    <scope>NUCLEOTIDE SEQUENCE</scope>
    <source>
        <strain evidence="5">NIES-1699</strain>
    </source>
</reference>
<dbReference type="Pfam" id="PF04564">
    <property type="entry name" value="U-box"/>
    <property type="match status" value="1"/>
</dbReference>
<dbReference type="GO" id="GO:0016567">
    <property type="term" value="P:protein ubiquitination"/>
    <property type="evidence" value="ECO:0007669"/>
    <property type="project" value="InterPro"/>
</dbReference>
<gene>
    <name evidence="5" type="ORF">CTAYLR_006926</name>
</gene>
<dbReference type="SMART" id="SM00504">
    <property type="entry name" value="Ubox"/>
    <property type="match status" value="1"/>
</dbReference>
<dbReference type="Pfam" id="PF00514">
    <property type="entry name" value="Arm"/>
    <property type="match status" value="4"/>
</dbReference>
<dbReference type="AlphaFoldDB" id="A0AAD7UA24"/>
<evidence type="ECO:0000256" key="1">
    <source>
        <dbReference type="ARBA" id="ARBA00000900"/>
    </source>
</evidence>
<dbReference type="InterPro" id="IPR000225">
    <property type="entry name" value="Armadillo"/>
</dbReference>
<feature type="repeat" description="ARM" evidence="3">
    <location>
        <begin position="624"/>
        <end position="666"/>
    </location>
</feature>
<dbReference type="SUPFAM" id="SSF48371">
    <property type="entry name" value="ARM repeat"/>
    <property type="match status" value="1"/>
</dbReference>
<evidence type="ECO:0000313" key="5">
    <source>
        <dbReference type="EMBL" id="KAJ8600639.1"/>
    </source>
</evidence>